<accession>A0AA87XVQ5</accession>
<proteinExistence type="predicted"/>
<dbReference type="Proteomes" id="UP000628442">
    <property type="component" value="Unassembled WGS sequence"/>
</dbReference>
<dbReference type="EMBL" id="BMWV01000004">
    <property type="protein sequence ID" value="GGY39786.1"/>
    <property type="molecule type" value="Genomic_DNA"/>
</dbReference>
<protein>
    <submittedName>
        <fullName evidence="1">Uncharacterized protein</fullName>
    </submittedName>
</protein>
<comment type="caution">
    <text evidence="1">The sequence shown here is derived from an EMBL/GenBank/DDBJ whole genome shotgun (WGS) entry which is preliminary data.</text>
</comment>
<name>A0AA87XVQ5_9BURK</name>
<evidence type="ECO:0000313" key="2">
    <source>
        <dbReference type="Proteomes" id="UP000628442"/>
    </source>
</evidence>
<evidence type="ECO:0000313" key="1">
    <source>
        <dbReference type="EMBL" id="GGY39786.1"/>
    </source>
</evidence>
<sequence length="54" mass="5533">MLAVQAGLLLRHALAFVADAFVASRLAREPGGAHGRLPAGTDRAAIVERALAIA</sequence>
<reference evidence="1" key="2">
    <citation type="submission" date="2022-12" db="EMBL/GenBank/DDBJ databases">
        <authorList>
            <person name="Sun Q."/>
            <person name="Kim S."/>
        </authorList>
    </citation>
    <scope>NUCLEOTIDE SEQUENCE</scope>
    <source>
        <strain evidence="1">KCTC 12343</strain>
    </source>
</reference>
<dbReference type="AlphaFoldDB" id="A0AA87XVQ5"/>
<organism evidence="1 2">
    <name type="scientific">Pseudoduganella albidiflava</name>
    <dbReference type="NCBI Taxonomy" id="321983"/>
    <lineage>
        <taxon>Bacteria</taxon>
        <taxon>Pseudomonadati</taxon>
        <taxon>Pseudomonadota</taxon>
        <taxon>Betaproteobacteria</taxon>
        <taxon>Burkholderiales</taxon>
        <taxon>Oxalobacteraceae</taxon>
        <taxon>Telluria group</taxon>
        <taxon>Pseudoduganella</taxon>
    </lineage>
</organism>
<gene>
    <name evidence="1" type="ORF">GCM10007387_22370</name>
</gene>
<reference evidence="1" key="1">
    <citation type="journal article" date="2014" name="Int. J. Syst. Evol. Microbiol.">
        <title>Complete genome sequence of Corynebacterium casei LMG S-19264T (=DSM 44701T), isolated from a smear-ripened cheese.</title>
        <authorList>
            <consortium name="US DOE Joint Genome Institute (JGI-PGF)"/>
            <person name="Walter F."/>
            <person name="Albersmeier A."/>
            <person name="Kalinowski J."/>
            <person name="Ruckert C."/>
        </authorList>
    </citation>
    <scope>NUCLEOTIDE SEQUENCE</scope>
    <source>
        <strain evidence="1">KCTC 12343</strain>
    </source>
</reference>